<proteinExistence type="predicted"/>
<comment type="caution">
    <text evidence="2">The sequence shown here is derived from an EMBL/GenBank/DDBJ whole genome shotgun (WGS) entry which is preliminary data.</text>
</comment>
<protein>
    <submittedName>
        <fullName evidence="2">Uncharacterized protein</fullName>
    </submittedName>
</protein>
<evidence type="ECO:0000313" key="2">
    <source>
        <dbReference type="EMBL" id="RYR45030.1"/>
    </source>
</evidence>
<sequence>MIMIMGSSSRIGSSFSSCLVAPLPSPFNRTTLFQLLKLQNEDLPVSIGLRLDMVSLLNFRSSVELARKWKICNLMVAIHLVKWIQDYHKGCLSTSKLLLSCKYMLKTNHASSRKVPETVITHNALSAVSEDQPQSTELDEAALVPESEDAIAEDISTIGNSSFNLLGSDGKPGFISFYNRPYGKDKETPSSKSEKSQNSILWFVGPAVLVASFIFPSLYLRKVLSIIFEDSLLTDFLILFFTEAIFYCGVAVYLYLLDRLRRPMQQETATTSQDTLPSQLGHRVSSVATLVLSLVIPMVTMGLVWPWTGPAASATLAPYLVGIVVQFAFEQYARYRKSPSWSAIPLIFQVYRLHQLNRAAQLVTALSFTVRGAEMTSHNMAINNSLGTLLNVLQFLGVICIWSLSSFLMRFIPPTSTAAQ</sequence>
<dbReference type="PANTHER" id="PTHR33918">
    <property type="entry name" value="OS01G0704200 PROTEIN"/>
    <property type="match status" value="1"/>
</dbReference>
<evidence type="ECO:0000313" key="3">
    <source>
        <dbReference type="Proteomes" id="UP000289738"/>
    </source>
</evidence>
<keyword evidence="3" id="KW-1185">Reference proteome</keyword>
<feature type="transmembrane region" description="Helical" evidence="1">
    <location>
        <begin position="287"/>
        <end position="305"/>
    </location>
</feature>
<organism evidence="2 3">
    <name type="scientific">Arachis hypogaea</name>
    <name type="common">Peanut</name>
    <dbReference type="NCBI Taxonomy" id="3818"/>
    <lineage>
        <taxon>Eukaryota</taxon>
        <taxon>Viridiplantae</taxon>
        <taxon>Streptophyta</taxon>
        <taxon>Embryophyta</taxon>
        <taxon>Tracheophyta</taxon>
        <taxon>Spermatophyta</taxon>
        <taxon>Magnoliopsida</taxon>
        <taxon>eudicotyledons</taxon>
        <taxon>Gunneridae</taxon>
        <taxon>Pentapetalae</taxon>
        <taxon>rosids</taxon>
        <taxon>fabids</taxon>
        <taxon>Fabales</taxon>
        <taxon>Fabaceae</taxon>
        <taxon>Papilionoideae</taxon>
        <taxon>50 kb inversion clade</taxon>
        <taxon>dalbergioids sensu lato</taxon>
        <taxon>Dalbergieae</taxon>
        <taxon>Pterocarpus clade</taxon>
        <taxon>Arachis</taxon>
    </lineage>
</organism>
<accession>A0A445C291</accession>
<dbReference type="PANTHER" id="PTHR33918:SF2">
    <property type="entry name" value="OS01G0704200 PROTEIN"/>
    <property type="match status" value="1"/>
</dbReference>
<dbReference type="GO" id="GO:0009507">
    <property type="term" value="C:chloroplast"/>
    <property type="evidence" value="ECO:0007669"/>
    <property type="project" value="TreeGrafter"/>
</dbReference>
<feature type="transmembrane region" description="Helical" evidence="1">
    <location>
        <begin position="311"/>
        <end position="329"/>
    </location>
</feature>
<dbReference type="Proteomes" id="UP000289738">
    <property type="component" value="Chromosome A08"/>
</dbReference>
<gene>
    <name evidence="2" type="ORF">Ahy_A08g041282</name>
</gene>
<reference evidence="2 3" key="1">
    <citation type="submission" date="2019-01" db="EMBL/GenBank/DDBJ databases">
        <title>Sequencing of cultivated peanut Arachis hypogaea provides insights into genome evolution and oil improvement.</title>
        <authorList>
            <person name="Chen X."/>
        </authorList>
    </citation>
    <scope>NUCLEOTIDE SEQUENCE [LARGE SCALE GENOMIC DNA]</scope>
    <source>
        <strain evidence="3">cv. Fuhuasheng</strain>
        <tissue evidence="2">Leaves</tissue>
    </source>
</reference>
<feature type="transmembrane region" description="Helical" evidence="1">
    <location>
        <begin position="232"/>
        <end position="256"/>
    </location>
</feature>
<keyword evidence="1" id="KW-1133">Transmembrane helix</keyword>
<dbReference type="EMBL" id="SDMP01000008">
    <property type="protein sequence ID" value="RYR45030.1"/>
    <property type="molecule type" value="Genomic_DNA"/>
</dbReference>
<name>A0A445C291_ARAHY</name>
<keyword evidence="1" id="KW-0472">Membrane</keyword>
<dbReference type="STRING" id="3818.A0A445C291"/>
<feature type="transmembrane region" description="Helical" evidence="1">
    <location>
        <begin position="200"/>
        <end position="220"/>
    </location>
</feature>
<evidence type="ECO:0000256" key="1">
    <source>
        <dbReference type="SAM" id="Phobius"/>
    </source>
</evidence>
<dbReference type="AlphaFoldDB" id="A0A445C291"/>
<keyword evidence="1" id="KW-0812">Transmembrane</keyword>
<feature type="transmembrane region" description="Helical" evidence="1">
    <location>
        <begin position="389"/>
        <end position="412"/>
    </location>
</feature>